<dbReference type="Gene3D" id="3.40.710.10">
    <property type="entry name" value="DD-peptidase/beta-lactamase superfamily"/>
    <property type="match status" value="1"/>
</dbReference>
<comment type="caution">
    <text evidence="2">The sequence shown here is derived from an EMBL/GenBank/DDBJ whole genome shotgun (WGS) entry which is preliminary data.</text>
</comment>
<accession>A0A543BK56</accession>
<dbReference type="AlphaFoldDB" id="A0A543BK56"/>
<evidence type="ECO:0000259" key="1">
    <source>
        <dbReference type="Pfam" id="PF00144"/>
    </source>
</evidence>
<reference evidence="2 3" key="1">
    <citation type="submission" date="2019-06" db="EMBL/GenBank/DDBJ databases">
        <title>Sequencing the genomes of 1000 actinobacteria strains.</title>
        <authorList>
            <person name="Klenk H.-P."/>
        </authorList>
    </citation>
    <scope>NUCLEOTIDE SEQUENCE [LARGE SCALE GENOMIC DNA]</scope>
    <source>
        <strain evidence="2 3">DSM 20169</strain>
    </source>
</reference>
<dbReference type="Pfam" id="PF00144">
    <property type="entry name" value="Beta-lactamase"/>
    <property type="match status" value="1"/>
</dbReference>
<name>A0A543BK56_9MICO</name>
<proteinExistence type="predicted"/>
<sequence length="478" mass="50581">MSEQETAVDPALLSLTDGRVASGTSLAAVLASSSGSGPLRVGGSGDAGDGSTPDVDTVFRIASCTKSFTAARALQLRDAGMLDLDRPVAEMLPRPPRFLIPGAEATPPTPRLLLTMSAGLPTDDAWADRLESLPRTEFDALLSRGIRFTRAPGVEYEYANLGWAILGRALEQLDGRPLQDQIEQDLLDPLGLTGVRFAPPAGRLLATGYARHNGSWEEQEVTAPGAFSAIGGLFASCADLLAWARWLASAFADGPSDPDPVLAAASRREMQQLHRAIPGGGSTVARGYGYGLIVEHSTAQGHVVSHSGGYPGFSAHMRWSTEHAVAVCGFENAGYSAVHEIVRPAFDAALEQAIATTRTGAATEPWAETRAAVARISELVSDHGNMTLWDRASRDLFDGCIDLDVSVSERRSRLSRVVAEVGAPLIHGPASFPTPARASWRAFGSSGAFDISLQLTPTEPPLIQRWDVAMITADVAHA</sequence>
<feature type="domain" description="Beta-lactamase-related" evidence="1">
    <location>
        <begin position="40"/>
        <end position="347"/>
    </location>
</feature>
<dbReference type="PANTHER" id="PTHR46825">
    <property type="entry name" value="D-ALANYL-D-ALANINE-CARBOXYPEPTIDASE/ENDOPEPTIDASE AMPH"/>
    <property type="match status" value="1"/>
</dbReference>
<protein>
    <submittedName>
        <fullName evidence="2">CubicO group peptidase (Beta-lactamase class C family)</fullName>
    </submittedName>
</protein>
<dbReference type="SUPFAM" id="SSF56601">
    <property type="entry name" value="beta-lactamase/transpeptidase-like"/>
    <property type="match status" value="1"/>
</dbReference>
<dbReference type="PANTHER" id="PTHR46825:SF9">
    <property type="entry name" value="BETA-LACTAMASE-RELATED DOMAIN-CONTAINING PROTEIN"/>
    <property type="match status" value="1"/>
</dbReference>
<dbReference type="InterPro" id="IPR012338">
    <property type="entry name" value="Beta-lactam/transpept-like"/>
</dbReference>
<organism evidence="2 3">
    <name type="scientific">Microbacterium saperdae</name>
    <dbReference type="NCBI Taxonomy" id="69368"/>
    <lineage>
        <taxon>Bacteria</taxon>
        <taxon>Bacillati</taxon>
        <taxon>Actinomycetota</taxon>
        <taxon>Actinomycetes</taxon>
        <taxon>Micrococcales</taxon>
        <taxon>Microbacteriaceae</taxon>
        <taxon>Microbacterium</taxon>
    </lineage>
</organism>
<dbReference type="InterPro" id="IPR001466">
    <property type="entry name" value="Beta-lactam-related"/>
</dbReference>
<keyword evidence="3" id="KW-1185">Reference proteome</keyword>
<dbReference type="InterPro" id="IPR050491">
    <property type="entry name" value="AmpC-like"/>
</dbReference>
<dbReference type="OrthoDB" id="3863176at2"/>
<evidence type="ECO:0000313" key="3">
    <source>
        <dbReference type="Proteomes" id="UP000317209"/>
    </source>
</evidence>
<dbReference type="EMBL" id="VFOX01000001">
    <property type="protein sequence ID" value="TQL85204.1"/>
    <property type="molecule type" value="Genomic_DNA"/>
</dbReference>
<evidence type="ECO:0000313" key="2">
    <source>
        <dbReference type="EMBL" id="TQL85204.1"/>
    </source>
</evidence>
<gene>
    <name evidence="2" type="ORF">FB560_0809</name>
</gene>
<dbReference type="Proteomes" id="UP000317209">
    <property type="component" value="Unassembled WGS sequence"/>
</dbReference>
<dbReference type="RefSeq" id="WP_141871177.1">
    <property type="nucleotide sequence ID" value="NZ_VFOX01000001.1"/>
</dbReference>